<proteinExistence type="predicted"/>
<evidence type="ECO:0000313" key="1">
    <source>
        <dbReference type="EMBL" id="MCM1989413.1"/>
    </source>
</evidence>
<dbReference type="GO" id="GO:0005829">
    <property type="term" value="C:cytosol"/>
    <property type="evidence" value="ECO:0007669"/>
    <property type="project" value="TreeGrafter"/>
</dbReference>
<dbReference type="Proteomes" id="UP001056429">
    <property type="component" value="Unassembled WGS sequence"/>
</dbReference>
<dbReference type="InterPro" id="IPR023214">
    <property type="entry name" value="HAD_sf"/>
</dbReference>
<dbReference type="PROSITE" id="PS01229">
    <property type="entry name" value="COF_2"/>
    <property type="match status" value="1"/>
</dbReference>
<dbReference type="PANTHER" id="PTHR10000:SF50">
    <property type="entry name" value="STRESS RESPONSE PROTEIN YHAX"/>
    <property type="match status" value="1"/>
</dbReference>
<organism evidence="1 2">
    <name type="scientific">Oceanirhabdus seepicola</name>
    <dbReference type="NCBI Taxonomy" id="2828781"/>
    <lineage>
        <taxon>Bacteria</taxon>
        <taxon>Bacillati</taxon>
        <taxon>Bacillota</taxon>
        <taxon>Clostridia</taxon>
        <taxon>Eubacteriales</taxon>
        <taxon>Clostridiaceae</taxon>
        <taxon>Oceanirhabdus</taxon>
    </lineage>
</organism>
<dbReference type="SFLD" id="SFLDG01144">
    <property type="entry name" value="C2.B.4:_PGP_Like"/>
    <property type="match status" value="1"/>
</dbReference>
<reference evidence="1" key="2">
    <citation type="submission" date="2021-04" db="EMBL/GenBank/DDBJ databases">
        <authorList>
            <person name="Dong X."/>
        </authorList>
    </citation>
    <scope>NUCLEOTIDE SEQUENCE</scope>
    <source>
        <strain evidence="1">ZWT</strain>
    </source>
</reference>
<dbReference type="EMBL" id="JAGSOJ010000001">
    <property type="protein sequence ID" value="MCM1989413.1"/>
    <property type="molecule type" value="Genomic_DNA"/>
</dbReference>
<dbReference type="AlphaFoldDB" id="A0A9J6P0J4"/>
<protein>
    <submittedName>
        <fullName evidence="1">HAD family phosphatase</fullName>
    </submittedName>
</protein>
<reference evidence="1" key="1">
    <citation type="journal article" date="2021" name="mSystems">
        <title>Bacteria and Archaea Synergistically Convert Glycine Betaine to Biogenic Methane in the Formosa Cold Seep of the South China Sea.</title>
        <authorList>
            <person name="Li L."/>
            <person name="Zhang W."/>
            <person name="Zhang S."/>
            <person name="Song L."/>
            <person name="Sun Q."/>
            <person name="Zhang H."/>
            <person name="Xiang H."/>
            <person name="Dong X."/>
        </authorList>
    </citation>
    <scope>NUCLEOTIDE SEQUENCE</scope>
    <source>
        <strain evidence="1">ZWT</strain>
    </source>
</reference>
<sequence>MEYKLLALDLDGTLYTSDNRITKNTRKIIQEARKKGLLVTLATGRNYPSAKLVAKHLNLELPIITNDGAYIINHLDDKPLFEKRIENEIIIEIVEVLLQYNLNFMILHESSSFGNFNYLGWRMFLRFFNIHSFKTLLAEKSKYRRMSNDKIIQYIKNNKTKPFKIFVDGNHEQINEGRLELEEKFKDKIRITNSGYGMEILSLNISKASGLEILTSELGFDKKEVIAIGDSFNDLEMIDYVGLGIAMGNAPLEIQNKAKFVTKTNDDDGVAHAIDEFFLKIKA</sequence>
<dbReference type="Gene3D" id="3.40.50.1000">
    <property type="entry name" value="HAD superfamily/HAD-like"/>
    <property type="match status" value="1"/>
</dbReference>
<dbReference type="SUPFAM" id="SSF56784">
    <property type="entry name" value="HAD-like"/>
    <property type="match status" value="1"/>
</dbReference>
<comment type="caution">
    <text evidence="1">The sequence shown here is derived from an EMBL/GenBank/DDBJ whole genome shotgun (WGS) entry which is preliminary data.</text>
</comment>
<gene>
    <name evidence="1" type="ORF">KDK92_06645</name>
</gene>
<evidence type="ECO:0000313" key="2">
    <source>
        <dbReference type="Proteomes" id="UP001056429"/>
    </source>
</evidence>
<dbReference type="PANTHER" id="PTHR10000">
    <property type="entry name" value="PHOSPHOSERINE PHOSPHATASE"/>
    <property type="match status" value="1"/>
</dbReference>
<dbReference type="InterPro" id="IPR000150">
    <property type="entry name" value="Cof"/>
</dbReference>
<dbReference type="Gene3D" id="3.30.1240.10">
    <property type="match status" value="1"/>
</dbReference>
<keyword evidence="2" id="KW-1185">Reference proteome</keyword>
<dbReference type="Pfam" id="PF08282">
    <property type="entry name" value="Hydrolase_3"/>
    <property type="match status" value="1"/>
</dbReference>
<dbReference type="RefSeq" id="WP_250858409.1">
    <property type="nucleotide sequence ID" value="NZ_JAGSOJ010000001.1"/>
</dbReference>
<dbReference type="PROSITE" id="PS01228">
    <property type="entry name" value="COF_1"/>
    <property type="match status" value="1"/>
</dbReference>
<accession>A0A9J6P0J4</accession>
<dbReference type="NCBIfam" id="TIGR00099">
    <property type="entry name" value="Cof-subfamily"/>
    <property type="match status" value="1"/>
</dbReference>
<dbReference type="CDD" id="cd07516">
    <property type="entry name" value="HAD_Pase"/>
    <property type="match status" value="1"/>
</dbReference>
<dbReference type="InterPro" id="IPR036412">
    <property type="entry name" value="HAD-like_sf"/>
</dbReference>
<dbReference type="GO" id="GO:0000287">
    <property type="term" value="F:magnesium ion binding"/>
    <property type="evidence" value="ECO:0007669"/>
    <property type="project" value="TreeGrafter"/>
</dbReference>
<name>A0A9J6P0J4_9CLOT</name>
<dbReference type="GO" id="GO:0016791">
    <property type="term" value="F:phosphatase activity"/>
    <property type="evidence" value="ECO:0007669"/>
    <property type="project" value="UniProtKB-ARBA"/>
</dbReference>
<dbReference type="SFLD" id="SFLDS00003">
    <property type="entry name" value="Haloacid_Dehalogenase"/>
    <property type="match status" value="1"/>
</dbReference>
<dbReference type="SFLD" id="SFLDG01140">
    <property type="entry name" value="C2.B:_Phosphomannomutase_and_P"/>
    <property type="match status" value="1"/>
</dbReference>